<protein>
    <submittedName>
        <fullName evidence="7">PCI domain-containing protein</fullName>
    </submittedName>
</protein>
<dbReference type="SUPFAM" id="SSF46785">
    <property type="entry name" value="Winged helix' DNA-binding domain"/>
    <property type="match status" value="1"/>
</dbReference>
<organism evidence="6 7">
    <name type="scientific">Bursaphelenchus xylophilus</name>
    <name type="common">Pinewood nematode worm</name>
    <name type="synonym">Aphelenchoides xylophilus</name>
    <dbReference type="NCBI Taxonomy" id="6326"/>
    <lineage>
        <taxon>Eukaryota</taxon>
        <taxon>Metazoa</taxon>
        <taxon>Ecdysozoa</taxon>
        <taxon>Nematoda</taxon>
        <taxon>Chromadorea</taxon>
        <taxon>Rhabditida</taxon>
        <taxon>Tylenchina</taxon>
        <taxon>Tylenchomorpha</taxon>
        <taxon>Aphelenchoidea</taxon>
        <taxon>Aphelenchoididae</taxon>
        <taxon>Bursaphelenchus</taxon>
    </lineage>
</organism>
<evidence type="ECO:0000256" key="1">
    <source>
        <dbReference type="ARBA" id="ARBA00022490"/>
    </source>
</evidence>
<dbReference type="AlphaFoldDB" id="A0A1I7SAA7"/>
<dbReference type="InterPro" id="IPR036390">
    <property type="entry name" value="WH_DNA-bd_sf"/>
</dbReference>
<dbReference type="InterPro" id="IPR000717">
    <property type="entry name" value="PCI_dom"/>
</dbReference>
<sequence length="164" mass="19090">MFRVSHPVERRNYQDPVTDFLSCLYLDYDFEAAQTKLRECEAVLSNDFFLTGCLDDFRESARLLVFEMFCRIHQCISLEMLAARLNMDQTEAERWIVDLIRNYRIEGAKIDSQSGQVVMGAKSTSIHEQVMENTKRLTFRSQQVALQLQKLKLDKKAGLLTKIN</sequence>
<dbReference type="GO" id="GO:0003743">
    <property type="term" value="F:translation initiation factor activity"/>
    <property type="evidence" value="ECO:0007669"/>
    <property type="project" value="UniProtKB-KW"/>
</dbReference>
<reference evidence="7" key="1">
    <citation type="submission" date="2016-11" db="UniProtKB">
        <authorList>
            <consortium name="WormBaseParasite"/>
        </authorList>
    </citation>
    <scope>IDENTIFICATION</scope>
</reference>
<comment type="subunit">
    <text evidence="4">Component of the eukaryotic translation initiation factor 3 (eIF-3) complex. The eIF-3 complex interacts with pix. Interacts with mxt.</text>
</comment>
<evidence type="ECO:0000313" key="6">
    <source>
        <dbReference type="Proteomes" id="UP000095284"/>
    </source>
</evidence>
<evidence type="ECO:0000313" key="7">
    <source>
        <dbReference type="WBParaSite" id="BXY_0995400.1"/>
    </source>
</evidence>
<dbReference type="GO" id="GO:0005852">
    <property type="term" value="C:eukaryotic translation initiation factor 3 complex"/>
    <property type="evidence" value="ECO:0007669"/>
    <property type="project" value="InterPro"/>
</dbReference>
<dbReference type="WBParaSite" id="BXY_0995400.1">
    <property type="protein sequence ID" value="BXY_0995400.1"/>
    <property type="gene ID" value="BXY_0995400"/>
</dbReference>
<dbReference type="PROSITE" id="PS50250">
    <property type="entry name" value="PCI"/>
    <property type="match status" value="1"/>
</dbReference>
<name>A0A1I7SAA7_BURXY</name>
<evidence type="ECO:0000256" key="2">
    <source>
        <dbReference type="ARBA" id="ARBA00022540"/>
    </source>
</evidence>
<dbReference type="InterPro" id="IPR016650">
    <property type="entry name" value="eIF3e"/>
</dbReference>
<dbReference type="PANTHER" id="PTHR10317">
    <property type="entry name" value="EUKARYOTIC TRANSLATION INITIATION FACTOR 3 SUBUNIT E"/>
    <property type="match status" value="1"/>
</dbReference>
<evidence type="ECO:0000256" key="4">
    <source>
        <dbReference type="ARBA" id="ARBA00047068"/>
    </source>
</evidence>
<feature type="domain" description="PCI" evidence="5">
    <location>
        <begin position="1"/>
        <end position="123"/>
    </location>
</feature>
<evidence type="ECO:0000256" key="3">
    <source>
        <dbReference type="ARBA" id="ARBA00022917"/>
    </source>
</evidence>
<dbReference type="SMART" id="SM00088">
    <property type="entry name" value="PINT"/>
    <property type="match status" value="1"/>
</dbReference>
<accession>A0A1I7SAA7</accession>
<dbReference type="Pfam" id="PF01399">
    <property type="entry name" value="PCI"/>
    <property type="match status" value="1"/>
</dbReference>
<dbReference type="eggNOG" id="KOG2758">
    <property type="taxonomic scope" value="Eukaryota"/>
</dbReference>
<dbReference type="Proteomes" id="UP000095284">
    <property type="component" value="Unplaced"/>
</dbReference>
<keyword evidence="3" id="KW-0648">Protein biosynthesis</keyword>
<keyword evidence="1" id="KW-0963">Cytoplasm</keyword>
<keyword evidence="2" id="KW-0396">Initiation factor</keyword>
<proteinExistence type="predicted"/>
<evidence type="ECO:0000259" key="5">
    <source>
        <dbReference type="PROSITE" id="PS50250"/>
    </source>
</evidence>